<proteinExistence type="predicted"/>
<dbReference type="Proteomes" id="UP000299102">
    <property type="component" value="Unassembled WGS sequence"/>
</dbReference>
<comment type="caution">
    <text evidence="2">The sequence shown here is derived from an EMBL/GenBank/DDBJ whole genome shotgun (WGS) entry which is preliminary data.</text>
</comment>
<dbReference type="AlphaFoldDB" id="A0A4C1W5D9"/>
<protein>
    <submittedName>
        <fullName evidence="2">Uncharacterized protein</fullName>
    </submittedName>
</protein>
<evidence type="ECO:0000313" key="2">
    <source>
        <dbReference type="EMBL" id="GBP46110.1"/>
    </source>
</evidence>
<reference evidence="2 3" key="1">
    <citation type="journal article" date="2019" name="Commun. Biol.">
        <title>The bagworm genome reveals a unique fibroin gene that provides high tensile strength.</title>
        <authorList>
            <person name="Kono N."/>
            <person name="Nakamura H."/>
            <person name="Ohtoshi R."/>
            <person name="Tomita M."/>
            <person name="Numata K."/>
            <person name="Arakawa K."/>
        </authorList>
    </citation>
    <scope>NUCLEOTIDE SEQUENCE [LARGE SCALE GENOMIC DNA]</scope>
</reference>
<dbReference type="EMBL" id="BGZK01000477">
    <property type="protein sequence ID" value="GBP46110.1"/>
    <property type="molecule type" value="Genomic_DNA"/>
</dbReference>
<gene>
    <name evidence="2" type="ORF">EVAR_26555_1</name>
</gene>
<accession>A0A4C1W5D9</accession>
<sequence length="109" mass="12086">MAQSERRGFPAPRPGYDFSHPPFNTPETVVFPAPLPRRAPRRPQRRINSELTSPAAHNKPLARVCIGKRIIKLLVPDFIIATVMTVAGSPQLALGARILGQVRNLEEKD</sequence>
<evidence type="ECO:0000313" key="3">
    <source>
        <dbReference type="Proteomes" id="UP000299102"/>
    </source>
</evidence>
<name>A0A4C1W5D9_EUMVA</name>
<keyword evidence="3" id="KW-1185">Reference proteome</keyword>
<evidence type="ECO:0000256" key="1">
    <source>
        <dbReference type="SAM" id="MobiDB-lite"/>
    </source>
</evidence>
<feature type="region of interest" description="Disordered" evidence="1">
    <location>
        <begin position="1"/>
        <end position="54"/>
    </location>
</feature>
<organism evidence="2 3">
    <name type="scientific">Eumeta variegata</name>
    <name type="common">Bagworm moth</name>
    <name type="synonym">Eumeta japonica</name>
    <dbReference type="NCBI Taxonomy" id="151549"/>
    <lineage>
        <taxon>Eukaryota</taxon>
        <taxon>Metazoa</taxon>
        <taxon>Ecdysozoa</taxon>
        <taxon>Arthropoda</taxon>
        <taxon>Hexapoda</taxon>
        <taxon>Insecta</taxon>
        <taxon>Pterygota</taxon>
        <taxon>Neoptera</taxon>
        <taxon>Endopterygota</taxon>
        <taxon>Lepidoptera</taxon>
        <taxon>Glossata</taxon>
        <taxon>Ditrysia</taxon>
        <taxon>Tineoidea</taxon>
        <taxon>Psychidae</taxon>
        <taxon>Oiketicinae</taxon>
        <taxon>Eumeta</taxon>
    </lineage>
</organism>